<dbReference type="PANTHER" id="PTHR21523">
    <property type="match status" value="1"/>
</dbReference>
<feature type="transmembrane region" description="Helical" evidence="2">
    <location>
        <begin position="769"/>
        <end position="790"/>
    </location>
</feature>
<keyword evidence="2" id="KW-1133">Transmembrane helix</keyword>
<feature type="transmembrane region" description="Helical" evidence="2">
    <location>
        <begin position="708"/>
        <end position="729"/>
    </location>
</feature>
<organism evidence="3 4">
    <name type="scientific">Meloidogyne enterolobii</name>
    <name type="common">Root-knot nematode worm</name>
    <name type="synonym">Meloidogyne mayaguensis</name>
    <dbReference type="NCBI Taxonomy" id="390850"/>
    <lineage>
        <taxon>Eukaryota</taxon>
        <taxon>Metazoa</taxon>
        <taxon>Ecdysozoa</taxon>
        <taxon>Nematoda</taxon>
        <taxon>Chromadorea</taxon>
        <taxon>Rhabditida</taxon>
        <taxon>Tylenchina</taxon>
        <taxon>Tylenchomorpha</taxon>
        <taxon>Tylenchoidea</taxon>
        <taxon>Meloidogynidae</taxon>
        <taxon>Meloidogyninae</taxon>
        <taxon>Meloidogyne</taxon>
    </lineage>
</organism>
<dbReference type="AlphaFoldDB" id="A0A6V7UJE6"/>
<dbReference type="EMBL" id="CAJEWN010000070">
    <property type="protein sequence ID" value="CAD2158355.1"/>
    <property type="molecule type" value="Genomic_DNA"/>
</dbReference>
<evidence type="ECO:0000313" key="4">
    <source>
        <dbReference type="Proteomes" id="UP000580250"/>
    </source>
</evidence>
<evidence type="ECO:0000256" key="1">
    <source>
        <dbReference type="SAM" id="MobiDB-lite"/>
    </source>
</evidence>
<dbReference type="Proteomes" id="UP000580250">
    <property type="component" value="Unassembled WGS sequence"/>
</dbReference>
<reference evidence="3 4" key="1">
    <citation type="submission" date="2020-08" db="EMBL/GenBank/DDBJ databases">
        <authorList>
            <person name="Koutsovoulos G."/>
            <person name="Danchin GJ E."/>
        </authorList>
    </citation>
    <scope>NUCLEOTIDE SEQUENCE [LARGE SCALE GENOMIC DNA]</scope>
</reference>
<gene>
    <name evidence="3" type="ORF">MENT_LOCUS13117</name>
</gene>
<comment type="caution">
    <text evidence="3">The sequence shown here is derived from an EMBL/GenBank/DDBJ whole genome shotgun (WGS) entry which is preliminary data.</text>
</comment>
<feature type="transmembrane region" description="Helical" evidence="2">
    <location>
        <begin position="735"/>
        <end position="757"/>
    </location>
</feature>
<dbReference type="PANTHER" id="PTHR21523:SF37">
    <property type="entry name" value="MLT-TEN (MLT-10) RELATED"/>
    <property type="match status" value="1"/>
</dbReference>
<evidence type="ECO:0000256" key="2">
    <source>
        <dbReference type="SAM" id="Phobius"/>
    </source>
</evidence>
<feature type="compositionally biased region" description="Basic and acidic residues" evidence="1">
    <location>
        <begin position="390"/>
        <end position="403"/>
    </location>
</feature>
<dbReference type="OrthoDB" id="5917548at2759"/>
<feature type="transmembrane region" description="Helical" evidence="2">
    <location>
        <begin position="829"/>
        <end position="850"/>
    </location>
</feature>
<keyword evidence="2" id="KW-0812">Transmembrane</keyword>
<feature type="compositionally biased region" description="Basic and acidic residues" evidence="1">
    <location>
        <begin position="369"/>
        <end position="378"/>
    </location>
</feature>
<proteinExistence type="predicted"/>
<feature type="region of interest" description="Disordered" evidence="1">
    <location>
        <begin position="369"/>
        <end position="403"/>
    </location>
</feature>
<feature type="transmembrane region" description="Helical" evidence="2">
    <location>
        <begin position="796"/>
        <end position="817"/>
    </location>
</feature>
<evidence type="ECO:0000313" key="3">
    <source>
        <dbReference type="EMBL" id="CAD2158355.1"/>
    </source>
</evidence>
<dbReference type="InterPro" id="IPR006954">
    <property type="entry name" value="Mlt-10-like"/>
</dbReference>
<protein>
    <submittedName>
        <fullName evidence="3">Uncharacterized protein</fullName>
    </submittedName>
</protein>
<dbReference type="Pfam" id="PF04870">
    <property type="entry name" value="Moulting_cycle"/>
    <property type="match status" value="2"/>
</dbReference>
<sequence>MKMPAWNYSNIGISTETSETKDNLERCSKKASNIISHAKCLSKLLRGQFNSYENVKEEKERNIPEKDVLKFPEKDEKSIPEKGLTTFPENKIENIPERKISKFPEKEVSTISEKATILEKGHSGKINNKTFPEKEVSTIPENEIENIPENDRKTIPEKEQTTFPESKIENIPEKELTTFPETVTTDIPEKRRITTFPEKALKTIPEKQKNTINQISSSKQREKRTVGVSKKKPEKIPERLFIQEEEENGTTNNTLKEKIRKNILISTLKNQKSNRIQNLAKKRGNILKNKNKIIHHPVITKESKLNKPPPPFIISSGKNYSLREKRPNATPLGAVAKFLTRELLRVKNKPPTVVDWQTTIQRLKIAAEQRNTKKAERNNKRKLKRQLSSEQERRSFDSPKELIEDSDELENLGQLLTQDNRRDKLKQIIKRQKHKKSAEAQHVDKFINLVKQGVKLGFTLAGENTTGWEDKNMRLISPRFMSIVAEDEIAAENETLSLLSPSLLSMHDRGRDLEKAASLPSLLSNFSSEDQQHWMNLIMEAAGINEQVEKIENGKFDEEENNNKFFGNKKDGLKQQNILPSERGLLFKKARSLYEKDIRGEDGQPLYFTKENVTERFGDYERRKIDTWDQFMANFSQKQKDQLNKTGFAAMDSKQLEIVYGKRSPFNNTEALKRLSKLNESSMLEGMERDIHLISELRSWELKRRRDVVLSPIVSAPFVLAAPILSQAVVLSPVVLSPVILTPAVLGPFILSPWVFIPVILSPRVLSPLILNPLIFSPVVLSPLVLHPFVLSPGVFNPFVLSPLVLSPFILSPQVFTPLILSPMVLNPLILNPMVGSPLVLSPFVLSPLVLSPQALFALVLSPYALSPIIESKLFATILLFSPSFLS</sequence>
<accession>A0A6V7UJE6</accession>
<keyword evidence="2" id="KW-0472">Membrane</keyword>
<name>A0A6V7UJE6_MELEN</name>